<dbReference type="InterPro" id="IPR050361">
    <property type="entry name" value="MPP/UQCRC_Complex"/>
</dbReference>
<sequence>MYRTAASRVRALKGRTGYRGLARYASTSAIATKSSSGGLFGWLTGEKSSSLPPLDFPLKDVVLPPPLPDYVEPGKTKITTLPNGLKVASEPSANPAASIGLYVDCGSIHETPASYGATHLLERMAFKSTTNRSHLRIVREVEAIGGNVTASVSREHITYTYDALKSYVPQMVELLIDCVRNPAFLDWEVSEQLHKVKAEISELSKNPQHLLLEAIHSTGYSGPYANALLASESALGSLNSTVLEEFVAENYTAPRMVLAASGVDHDKLLEYAEPLLSDLPKVSRPSEPKPIYTGGDFRRQGDAGMTHFALAFELPGGWIKEKDSVTLTVLQMLMGGGGSFSAGGPGKGMYSRLYLRVLNEHPQIQAFSAFSSIYNHTGLFGIQATTPPHFGLAVDQVQLNRAKQSTKSAILMNLESRMVASEDIGKQILTYGERKPVEHFLKAVDEVTAQDLAKIAQKLLSSPLTMASYGDVLHLPSYDAVSSRFHSK</sequence>
<evidence type="ECO:0000256" key="1">
    <source>
        <dbReference type="RuleBase" id="RU004447"/>
    </source>
</evidence>
<dbReference type="FunFam" id="3.30.830.10:FF:000008">
    <property type="entry name" value="Mitochondrial-processing peptidase subunit beta"/>
    <property type="match status" value="1"/>
</dbReference>
<comment type="caution">
    <text evidence="4">The sequence shown here is derived from an EMBL/GenBank/DDBJ whole genome shotgun (WGS) entry which is preliminary data.</text>
</comment>
<dbReference type="SUPFAM" id="SSF63411">
    <property type="entry name" value="LuxS/MPP-like metallohydrolase"/>
    <property type="match status" value="2"/>
</dbReference>
<evidence type="ECO:0000259" key="3">
    <source>
        <dbReference type="Pfam" id="PF05193"/>
    </source>
</evidence>
<proteinExistence type="inferred from homology"/>
<dbReference type="Pfam" id="PF00675">
    <property type="entry name" value="Peptidase_M16"/>
    <property type="match status" value="1"/>
</dbReference>
<dbReference type="InterPro" id="IPR007863">
    <property type="entry name" value="Peptidase_M16_C"/>
</dbReference>
<dbReference type="GO" id="GO:0006508">
    <property type="term" value="P:proteolysis"/>
    <property type="evidence" value="ECO:0007669"/>
    <property type="project" value="InterPro"/>
</dbReference>
<dbReference type="InterPro" id="IPR001431">
    <property type="entry name" value="Pept_M16_Zn_BS"/>
</dbReference>
<gene>
    <name evidence="4" type="ORF">Sangu_1422200</name>
</gene>
<feature type="domain" description="Peptidase M16 C-terminal" evidence="3">
    <location>
        <begin position="238"/>
        <end position="396"/>
    </location>
</feature>
<dbReference type="PROSITE" id="PS00143">
    <property type="entry name" value="INSULINASE"/>
    <property type="match status" value="1"/>
</dbReference>
<reference evidence="4" key="2">
    <citation type="journal article" date="2024" name="Plant">
        <title>Genomic evolution and insights into agronomic trait innovations of Sesamum species.</title>
        <authorList>
            <person name="Miao H."/>
            <person name="Wang L."/>
            <person name="Qu L."/>
            <person name="Liu H."/>
            <person name="Sun Y."/>
            <person name="Le M."/>
            <person name="Wang Q."/>
            <person name="Wei S."/>
            <person name="Zheng Y."/>
            <person name="Lin W."/>
            <person name="Duan Y."/>
            <person name="Cao H."/>
            <person name="Xiong S."/>
            <person name="Wang X."/>
            <person name="Wei L."/>
            <person name="Li C."/>
            <person name="Ma Q."/>
            <person name="Ju M."/>
            <person name="Zhao R."/>
            <person name="Li G."/>
            <person name="Mu C."/>
            <person name="Tian Q."/>
            <person name="Mei H."/>
            <person name="Zhang T."/>
            <person name="Gao T."/>
            <person name="Zhang H."/>
        </authorList>
    </citation>
    <scope>NUCLEOTIDE SEQUENCE</scope>
    <source>
        <strain evidence="4">G01</strain>
    </source>
</reference>
<dbReference type="InterPro" id="IPR011249">
    <property type="entry name" value="Metalloenz_LuxS/M16"/>
</dbReference>
<dbReference type="PANTHER" id="PTHR11851:SF190">
    <property type="entry name" value="MITOCHONDRIAL-PROCESSING PEPTIDASE SUBUNIT ALPHA"/>
    <property type="match status" value="1"/>
</dbReference>
<dbReference type="InterPro" id="IPR011765">
    <property type="entry name" value="Pept_M16_N"/>
</dbReference>
<feature type="domain" description="Peptidase M16 N-terminal" evidence="2">
    <location>
        <begin position="86"/>
        <end position="229"/>
    </location>
</feature>
<evidence type="ECO:0000259" key="2">
    <source>
        <dbReference type="Pfam" id="PF00675"/>
    </source>
</evidence>
<accession>A0AAW2N6D9</accession>
<protein>
    <submittedName>
        <fullName evidence="4">Mitochondrial-processing peptidase subunit alpha</fullName>
    </submittedName>
</protein>
<dbReference type="AlphaFoldDB" id="A0AAW2N6D9"/>
<organism evidence="4">
    <name type="scientific">Sesamum angustifolium</name>
    <dbReference type="NCBI Taxonomy" id="2727405"/>
    <lineage>
        <taxon>Eukaryota</taxon>
        <taxon>Viridiplantae</taxon>
        <taxon>Streptophyta</taxon>
        <taxon>Embryophyta</taxon>
        <taxon>Tracheophyta</taxon>
        <taxon>Spermatophyta</taxon>
        <taxon>Magnoliopsida</taxon>
        <taxon>eudicotyledons</taxon>
        <taxon>Gunneridae</taxon>
        <taxon>Pentapetalae</taxon>
        <taxon>asterids</taxon>
        <taxon>lamiids</taxon>
        <taxon>Lamiales</taxon>
        <taxon>Pedaliaceae</taxon>
        <taxon>Sesamum</taxon>
    </lineage>
</organism>
<dbReference type="GO" id="GO:0005739">
    <property type="term" value="C:mitochondrion"/>
    <property type="evidence" value="ECO:0007669"/>
    <property type="project" value="TreeGrafter"/>
</dbReference>
<evidence type="ECO:0000313" key="4">
    <source>
        <dbReference type="EMBL" id="KAL0339001.1"/>
    </source>
</evidence>
<dbReference type="GO" id="GO:0004222">
    <property type="term" value="F:metalloendopeptidase activity"/>
    <property type="evidence" value="ECO:0007669"/>
    <property type="project" value="InterPro"/>
</dbReference>
<name>A0AAW2N6D9_9LAMI</name>
<reference evidence="4" key="1">
    <citation type="submission" date="2020-06" db="EMBL/GenBank/DDBJ databases">
        <authorList>
            <person name="Li T."/>
            <person name="Hu X."/>
            <person name="Zhang T."/>
            <person name="Song X."/>
            <person name="Zhang H."/>
            <person name="Dai N."/>
            <person name="Sheng W."/>
            <person name="Hou X."/>
            <person name="Wei L."/>
        </authorList>
    </citation>
    <scope>NUCLEOTIDE SEQUENCE</scope>
    <source>
        <strain evidence="4">G01</strain>
        <tissue evidence="4">Leaf</tissue>
    </source>
</reference>
<dbReference type="PANTHER" id="PTHR11851">
    <property type="entry name" value="METALLOPROTEASE"/>
    <property type="match status" value="1"/>
</dbReference>
<dbReference type="EMBL" id="JACGWK010000008">
    <property type="protein sequence ID" value="KAL0339001.1"/>
    <property type="molecule type" value="Genomic_DNA"/>
</dbReference>
<dbReference type="Gene3D" id="3.30.830.10">
    <property type="entry name" value="Metalloenzyme, LuxS/M16 peptidase-like"/>
    <property type="match status" value="3"/>
</dbReference>
<comment type="similarity">
    <text evidence="1">Belongs to the peptidase M16 family.</text>
</comment>
<dbReference type="GO" id="GO:0046872">
    <property type="term" value="F:metal ion binding"/>
    <property type="evidence" value="ECO:0007669"/>
    <property type="project" value="InterPro"/>
</dbReference>
<dbReference type="Pfam" id="PF05193">
    <property type="entry name" value="Peptidase_M16_C"/>
    <property type="match status" value="1"/>
</dbReference>